<dbReference type="InterPro" id="IPR032466">
    <property type="entry name" value="Metal_Hydrolase"/>
</dbReference>
<dbReference type="Proteomes" id="UP000244915">
    <property type="component" value="Plasmid unnamed5"/>
</dbReference>
<evidence type="ECO:0000313" key="1">
    <source>
        <dbReference type="EMBL" id="AWI86866.1"/>
    </source>
</evidence>
<dbReference type="SUPFAM" id="SSF51338">
    <property type="entry name" value="Composite domain of metallo-dependent hydrolases"/>
    <property type="match status" value="1"/>
</dbReference>
<dbReference type="Gene3D" id="3.20.20.140">
    <property type="entry name" value="Metal-dependent hydrolases"/>
    <property type="match status" value="2"/>
</dbReference>
<evidence type="ECO:0000313" key="2">
    <source>
        <dbReference type="Proteomes" id="UP000244915"/>
    </source>
</evidence>
<dbReference type="OrthoDB" id="9775759at2"/>
<dbReference type="PANTHER" id="PTHR43668">
    <property type="entry name" value="ALLANTOINASE"/>
    <property type="match status" value="1"/>
</dbReference>
<keyword evidence="1" id="KW-0614">Plasmid</keyword>
<reference evidence="1 2" key="1">
    <citation type="submission" date="2017-06" db="EMBL/GenBank/DDBJ databases">
        <title>Yangia sp. YSBP01 complete genome sequence.</title>
        <authorList>
            <person name="Woo J.-H."/>
            <person name="Kim H.-S."/>
        </authorList>
    </citation>
    <scope>NUCLEOTIDE SEQUENCE [LARGE SCALE GENOMIC DNA]</scope>
    <source>
        <strain evidence="1 2">YSBP01</strain>
        <plasmid evidence="1 2">unnamed5</plasmid>
    </source>
</reference>
<dbReference type="RefSeq" id="WP_108970962.1">
    <property type="nucleotide sequence ID" value="NZ_CP022195.1"/>
</dbReference>
<proteinExistence type="predicted"/>
<protein>
    <recommendedName>
        <fullName evidence="3">Dihydroorotase</fullName>
    </recommendedName>
</protein>
<dbReference type="InterPro" id="IPR050138">
    <property type="entry name" value="DHOase/Allantoinase_Hydrolase"/>
</dbReference>
<dbReference type="KEGG" id="ypac:CEW88_24200"/>
<gene>
    <name evidence="1" type="ORF">CEW88_24200</name>
</gene>
<geneLocation type="plasmid" evidence="1 2">
    <name>unnamed5</name>
</geneLocation>
<accession>A0A2U8HPJ2</accession>
<organism evidence="1 2">
    <name type="scientific">Alloyangia pacifica</name>
    <dbReference type="NCBI Taxonomy" id="311180"/>
    <lineage>
        <taxon>Bacteria</taxon>
        <taxon>Pseudomonadati</taxon>
        <taxon>Pseudomonadota</taxon>
        <taxon>Alphaproteobacteria</taxon>
        <taxon>Rhodobacterales</taxon>
        <taxon>Roseobacteraceae</taxon>
        <taxon>Alloyangia</taxon>
    </lineage>
</organism>
<evidence type="ECO:0008006" key="3">
    <source>
        <dbReference type="Google" id="ProtNLM"/>
    </source>
</evidence>
<dbReference type="GO" id="GO:0006145">
    <property type="term" value="P:purine nucleobase catabolic process"/>
    <property type="evidence" value="ECO:0007669"/>
    <property type="project" value="TreeGrafter"/>
</dbReference>
<dbReference type="SUPFAM" id="SSF51556">
    <property type="entry name" value="Metallo-dependent hydrolases"/>
    <property type="match status" value="1"/>
</dbReference>
<dbReference type="GO" id="GO:0005737">
    <property type="term" value="C:cytoplasm"/>
    <property type="evidence" value="ECO:0007669"/>
    <property type="project" value="TreeGrafter"/>
</dbReference>
<name>A0A2U8HPJ2_9RHOB</name>
<dbReference type="EMBL" id="CP022195">
    <property type="protein sequence ID" value="AWI86866.1"/>
    <property type="molecule type" value="Genomic_DNA"/>
</dbReference>
<dbReference type="PANTHER" id="PTHR43668:SF2">
    <property type="entry name" value="ALLANTOINASE"/>
    <property type="match status" value="1"/>
</dbReference>
<dbReference type="GO" id="GO:0004038">
    <property type="term" value="F:allantoinase activity"/>
    <property type="evidence" value="ECO:0007669"/>
    <property type="project" value="TreeGrafter"/>
</dbReference>
<sequence length="169" mass="17515">MDLLLRSTIVTPAATLENGWIAVSGGRIAAVGQGPDAPAAARTIDHGNALILPGVVDGQTHATSAKGMAGIAETTRGALAGGVTTLVDMPYDNPLPLDRPERLAETRAAGRDGLKWSPFHGDSFSLRVVATYLRGAPVWDGAEILNTSGSGRYVARGATGWFADQGHDQ</sequence>
<dbReference type="InterPro" id="IPR011059">
    <property type="entry name" value="Metal-dep_hydrolase_composite"/>
</dbReference>
<dbReference type="AlphaFoldDB" id="A0A2U8HPJ2"/>